<evidence type="ECO:0000256" key="3">
    <source>
        <dbReference type="ARBA" id="ARBA00022679"/>
    </source>
</evidence>
<dbReference type="AlphaFoldDB" id="A0A263CW28"/>
<dbReference type="Gene3D" id="3.40.50.2000">
    <property type="entry name" value="Glycogen Phosphorylase B"/>
    <property type="match status" value="2"/>
</dbReference>
<evidence type="ECO:0000259" key="6">
    <source>
        <dbReference type="Pfam" id="PF21036"/>
    </source>
</evidence>
<dbReference type="Pfam" id="PF21036">
    <property type="entry name" value="EryCIII-like_N"/>
    <property type="match status" value="2"/>
</dbReference>
<evidence type="ECO:0000256" key="4">
    <source>
        <dbReference type="SAM" id="MobiDB-lite"/>
    </source>
</evidence>
<accession>A0A263CW28</accession>
<evidence type="ECO:0000256" key="2">
    <source>
        <dbReference type="ARBA" id="ARBA00022676"/>
    </source>
</evidence>
<dbReference type="PANTHER" id="PTHR48050">
    <property type="entry name" value="STEROL 3-BETA-GLUCOSYLTRANSFERASE"/>
    <property type="match status" value="1"/>
</dbReference>
<dbReference type="Pfam" id="PF06722">
    <property type="entry name" value="EryCIII-like_C"/>
    <property type="match status" value="1"/>
</dbReference>
<reference evidence="7 8" key="1">
    <citation type="submission" date="2017-07" db="EMBL/GenBank/DDBJ databases">
        <title>Amycolatopsis antarcticus sp. nov., isolated from the surface of an Antarcticus brown macroalga.</title>
        <authorList>
            <person name="Wang J."/>
            <person name="Leiva S."/>
            <person name="Huang J."/>
            <person name="Huang Y."/>
        </authorList>
    </citation>
    <scope>NUCLEOTIDE SEQUENCE [LARGE SCALE GENOMIC DNA]</scope>
    <source>
        <strain evidence="7 8">AU-G6</strain>
    </source>
</reference>
<feature type="region of interest" description="Disordered" evidence="4">
    <location>
        <begin position="339"/>
        <end position="371"/>
    </location>
</feature>
<feature type="domain" description="Erythromycin biosynthesis protein CIII-like C-terminal" evidence="5">
    <location>
        <begin position="246"/>
        <end position="357"/>
    </location>
</feature>
<dbReference type="EMBL" id="NKYE01000021">
    <property type="protein sequence ID" value="OZM70350.1"/>
    <property type="molecule type" value="Genomic_DNA"/>
</dbReference>
<keyword evidence="3" id="KW-0808">Transferase</keyword>
<gene>
    <name evidence="7" type="ORF">CFN78_25865</name>
</gene>
<dbReference type="InterPro" id="IPR050426">
    <property type="entry name" value="Glycosyltransferase_28"/>
</dbReference>
<keyword evidence="2" id="KW-0328">Glycosyltransferase</keyword>
<dbReference type="RefSeq" id="WP_094865645.1">
    <property type="nucleotide sequence ID" value="NZ_NKYE01000021.1"/>
</dbReference>
<evidence type="ECO:0000313" key="8">
    <source>
        <dbReference type="Proteomes" id="UP000242444"/>
    </source>
</evidence>
<dbReference type="GO" id="GO:0016758">
    <property type="term" value="F:hexosyltransferase activity"/>
    <property type="evidence" value="ECO:0007669"/>
    <property type="project" value="UniProtKB-ARBA"/>
</dbReference>
<dbReference type="Proteomes" id="UP000242444">
    <property type="component" value="Unassembled WGS sequence"/>
</dbReference>
<dbReference type="GO" id="GO:0008194">
    <property type="term" value="F:UDP-glycosyltransferase activity"/>
    <property type="evidence" value="ECO:0007669"/>
    <property type="project" value="InterPro"/>
</dbReference>
<keyword evidence="8" id="KW-1185">Reference proteome</keyword>
<organism evidence="7 8">
    <name type="scientific">Amycolatopsis antarctica</name>
    <dbReference type="NCBI Taxonomy" id="1854586"/>
    <lineage>
        <taxon>Bacteria</taxon>
        <taxon>Bacillati</taxon>
        <taxon>Actinomycetota</taxon>
        <taxon>Actinomycetes</taxon>
        <taxon>Pseudonocardiales</taxon>
        <taxon>Pseudonocardiaceae</taxon>
        <taxon>Amycolatopsis</taxon>
    </lineage>
</organism>
<comment type="similarity">
    <text evidence="1">Belongs to the glycosyltransferase 28 family.</text>
</comment>
<evidence type="ECO:0000313" key="7">
    <source>
        <dbReference type="EMBL" id="OZM70350.1"/>
    </source>
</evidence>
<sequence>MRVLVTSCPATSHFYPLVPFALALRRAGHRVLVATGGGFAARAAATGLDVFPVGGDVDLMSVAPPRPRPGAAPDQAGWGRMLALAERTAPDLVRLARDWRPDLLVRTPTEFAGPIVAEQLGIPVIEHSFGLPMPRERLRAADELLEPLYRRFGVRPRLCDPAWVLDVCPPSFRPAGVIAGTAMRYVPFHGPEPSGPGRLEDVDLCLTLGTILPALGHTAVVAPVVEAAADLGLRTLVLGAATPDSPGVTSARWLPLGEVLPRCRVLAHHAGSGTTFAALAAGVPQLAMPHMTDQPDNAARIEATGVGRQLAPERIDREQARTALAALVAEGPERAAARALSAEIGAQPSPDEVVASIGSLTATPPPGQAPA</sequence>
<dbReference type="InParanoid" id="A0A263CW28"/>
<dbReference type="GO" id="GO:0017000">
    <property type="term" value="P:antibiotic biosynthetic process"/>
    <property type="evidence" value="ECO:0007669"/>
    <property type="project" value="UniProtKB-ARBA"/>
</dbReference>
<evidence type="ECO:0008006" key="9">
    <source>
        <dbReference type="Google" id="ProtNLM"/>
    </source>
</evidence>
<dbReference type="InterPro" id="IPR002213">
    <property type="entry name" value="UDP_glucos_trans"/>
</dbReference>
<dbReference type="SUPFAM" id="SSF53756">
    <property type="entry name" value="UDP-Glycosyltransferase/glycogen phosphorylase"/>
    <property type="match status" value="1"/>
</dbReference>
<dbReference type="InterPro" id="IPR010610">
    <property type="entry name" value="EryCIII-like_C"/>
</dbReference>
<dbReference type="PANTHER" id="PTHR48050:SF13">
    <property type="entry name" value="STEROL 3-BETA-GLUCOSYLTRANSFERASE UGT80A2"/>
    <property type="match status" value="1"/>
</dbReference>
<feature type="domain" description="Erythromycin biosynthesis protein CIII-like N-terminal" evidence="6">
    <location>
        <begin position="85"/>
        <end position="191"/>
    </location>
</feature>
<dbReference type="OrthoDB" id="5488434at2"/>
<proteinExistence type="inferred from homology"/>
<dbReference type="CDD" id="cd03784">
    <property type="entry name" value="GT1_Gtf-like"/>
    <property type="match status" value="1"/>
</dbReference>
<dbReference type="InterPro" id="IPR048284">
    <property type="entry name" value="EryCIII-like_N"/>
</dbReference>
<evidence type="ECO:0000256" key="1">
    <source>
        <dbReference type="ARBA" id="ARBA00006962"/>
    </source>
</evidence>
<evidence type="ECO:0000259" key="5">
    <source>
        <dbReference type="Pfam" id="PF06722"/>
    </source>
</evidence>
<name>A0A263CW28_9PSEU</name>
<protein>
    <recommendedName>
        <fullName evidence="9">Erythromycin biosynthesis protein CIII-like central domain-containing protein</fullName>
    </recommendedName>
</protein>
<comment type="caution">
    <text evidence="7">The sequence shown here is derived from an EMBL/GenBank/DDBJ whole genome shotgun (WGS) entry which is preliminary data.</text>
</comment>
<feature type="domain" description="Erythromycin biosynthesis protein CIII-like N-terminal" evidence="6">
    <location>
        <begin position="23"/>
        <end position="64"/>
    </location>
</feature>